<dbReference type="Proteomes" id="UP000187506">
    <property type="component" value="Chromosome"/>
</dbReference>
<name>A0AAC9LLA5_9FLAO</name>
<accession>A0AAC9LLA5</accession>
<reference evidence="2 3" key="1">
    <citation type="submission" date="2017-01" db="EMBL/GenBank/DDBJ databases">
        <title>Complete genome of Lacinutrix venerupis DOK2-8 isolated from seawater in Dokdo.</title>
        <authorList>
            <person name="Chi W.-J."/>
            <person name="Kim J.H."/>
        </authorList>
    </citation>
    <scope>NUCLEOTIDE SEQUENCE [LARGE SCALE GENOMIC DNA]</scope>
    <source>
        <strain evidence="2 3">DOK2-8</strain>
    </source>
</reference>
<sequence>MKILNKNKSISVFILLLFVLQLGWSQTYSADEDNDTEASTELNGQEVSQSFFDSYFDTTPNETLNTITGNSVAITQVSSFNTAVVKVASRASDINISQNGDANNVNLTYQVDAVVADLEQNGDNNTILDYVIDPSAKVSLELKQNGDDLNFERFGANNISKNIKFTQTSASPTVIIRSFN</sequence>
<gene>
    <name evidence="2" type="ORF">BWR22_04720</name>
</gene>
<proteinExistence type="predicted"/>
<dbReference type="RefSeq" id="WP_076732271.1">
    <property type="nucleotide sequence ID" value="NZ_CP019352.1"/>
</dbReference>
<protein>
    <recommendedName>
        <fullName evidence="4">Secreted protein</fullName>
    </recommendedName>
</protein>
<evidence type="ECO:0008006" key="4">
    <source>
        <dbReference type="Google" id="ProtNLM"/>
    </source>
</evidence>
<dbReference type="KEGG" id="lvn:BWR22_04720"/>
<dbReference type="AlphaFoldDB" id="A0AAC9LLA5"/>
<evidence type="ECO:0000256" key="1">
    <source>
        <dbReference type="SAM" id="SignalP"/>
    </source>
</evidence>
<evidence type="ECO:0000313" key="2">
    <source>
        <dbReference type="EMBL" id="APX99642.1"/>
    </source>
</evidence>
<organism evidence="2 3">
    <name type="scientific">Lacinutrix venerupis</name>
    <dbReference type="NCBI Taxonomy" id="1486034"/>
    <lineage>
        <taxon>Bacteria</taxon>
        <taxon>Pseudomonadati</taxon>
        <taxon>Bacteroidota</taxon>
        <taxon>Flavobacteriia</taxon>
        <taxon>Flavobacteriales</taxon>
        <taxon>Flavobacteriaceae</taxon>
        <taxon>Lacinutrix</taxon>
    </lineage>
</organism>
<feature type="chain" id="PRO_5042056640" description="Secreted protein" evidence="1">
    <location>
        <begin position="31"/>
        <end position="180"/>
    </location>
</feature>
<keyword evidence="3" id="KW-1185">Reference proteome</keyword>
<evidence type="ECO:0000313" key="3">
    <source>
        <dbReference type="Proteomes" id="UP000187506"/>
    </source>
</evidence>
<dbReference type="EMBL" id="CP019352">
    <property type="protein sequence ID" value="APX99642.1"/>
    <property type="molecule type" value="Genomic_DNA"/>
</dbReference>
<feature type="signal peptide" evidence="1">
    <location>
        <begin position="1"/>
        <end position="30"/>
    </location>
</feature>
<keyword evidence="1" id="KW-0732">Signal</keyword>